<keyword evidence="6 13" id="KW-0863">Zinc-finger</keyword>
<dbReference type="PANTHER" id="PTHR42995:SF5">
    <property type="entry name" value="ACETYL-COENZYME A CARBOXYLASE CARBOXYL TRANSFERASE SUBUNIT BETA, CHLOROPLASTIC"/>
    <property type="match status" value="1"/>
</dbReference>
<keyword evidence="5 13" id="KW-0547">Nucleotide-binding</keyword>
<dbReference type="PANTHER" id="PTHR42995">
    <property type="entry name" value="ACETYL-COENZYME A CARBOXYLASE CARBOXYL TRANSFERASE SUBUNIT BETA, CHLOROPLASTIC"/>
    <property type="match status" value="1"/>
</dbReference>
<dbReference type="PROSITE" id="PS50980">
    <property type="entry name" value="COA_CT_NTER"/>
    <property type="match status" value="1"/>
</dbReference>
<dbReference type="Gene3D" id="3.90.226.10">
    <property type="entry name" value="2-enoyl-CoA Hydratase, Chain A, domain 1"/>
    <property type="match status" value="1"/>
</dbReference>
<feature type="zinc finger region" description="C4-type" evidence="13">
    <location>
        <begin position="28"/>
        <end position="50"/>
    </location>
</feature>
<dbReference type="HAMAP" id="MF_01395">
    <property type="entry name" value="AcetylCoA_CT_beta"/>
    <property type="match status" value="1"/>
</dbReference>
<keyword evidence="2 13" id="KW-0444">Lipid biosynthesis</keyword>
<keyword evidence="4 13" id="KW-0479">Metal-binding</keyword>
<comment type="subunit">
    <text evidence="13">Acetyl-CoA carboxylase is a heterohexamer composed of biotin carboxyl carrier protein (AccB), biotin carboxylase (AccC) and two subunits each of ACCase subunit alpha (AccA) and ACCase subunit beta (AccD).</text>
</comment>
<dbReference type="Pfam" id="PF01039">
    <property type="entry name" value="Carboxyl_trans"/>
    <property type="match status" value="1"/>
</dbReference>
<dbReference type="GO" id="GO:0005524">
    <property type="term" value="F:ATP binding"/>
    <property type="evidence" value="ECO:0007669"/>
    <property type="project" value="UniProtKB-KW"/>
</dbReference>
<sequence length="288" mass="32479">MQWWFKKSPFSRVKRSQQRAPRGLWIRCDNCKEMVYKEEVERNLKVCPKCNYHFRISAKERIDLLVDKGTFREHDNGLSPLDPLRFKDTKKYHDRLKEAQRKTGMKDAVVCGCAQIGGYPVELVIFEFAFLGGSMGSVVGEKITRAAERALENKRPLIIISCSGGARMQESILSLMQMGKTCAALTRLSEAKLPFISILTDPTTGGVSASFALLGDVVISEPRALIGFAGPRVIEQTIRQQLPPGFQRAEFLMDHGFVDMVVDRKDLKPTLVKILSLFGRKGEADEFY</sequence>
<evidence type="ECO:0000259" key="14">
    <source>
        <dbReference type="PROSITE" id="PS50980"/>
    </source>
</evidence>
<gene>
    <name evidence="13" type="primary">accD</name>
    <name evidence="15" type="ORF">ENF32_02065</name>
</gene>
<keyword evidence="3 13" id="KW-0808">Transferase</keyword>
<comment type="pathway">
    <text evidence="13">Lipid metabolism; malonyl-CoA biosynthesis; malonyl-CoA from acetyl-CoA: step 1/1.</text>
</comment>
<dbReference type="EMBL" id="DQWS01000077">
    <property type="protein sequence ID" value="HDD52839.1"/>
    <property type="molecule type" value="Genomic_DNA"/>
</dbReference>
<comment type="subcellular location">
    <subcellularLocation>
        <location evidence="1 13">Cytoplasm</location>
    </subcellularLocation>
</comment>
<evidence type="ECO:0000256" key="5">
    <source>
        <dbReference type="ARBA" id="ARBA00022741"/>
    </source>
</evidence>
<accession>A0A7C0YCV3</accession>
<dbReference type="InterPro" id="IPR041010">
    <property type="entry name" value="Znf-ACC"/>
</dbReference>
<dbReference type="NCBIfam" id="TIGR00515">
    <property type="entry name" value="accD"/>
    <property type="match status" value="1"/>
</dbReference>
<dbReference type="GO" id="GO:0003989">
    <property type="term" value="F:acetyl-CoA carboxylase activity"/>
    <property type="evidence" value="ECO:0007669"/>
    <property type="project" value="InterPro"/>
</dbReference>
<evidence type="ECO:0000256" key="12">
    <source>
        <dbReference type="ARBA" id="ARBA00025280"/>
    </source>
</evidence>
<comment type="caution">
    <text evidence="15">The sequence shown here is derived from an EMBL/GenBank/DDBJ whole genome shotgun (WGS) entry which is preliminary data.</text>
</comment>
<evidence type="ECO:0000256" key="13">
    <source>
        <dbReference type="HAMAP-Rule" id="MF_01395"/>
    </source>
</evidence>
<evidence type="ECO:0000256" key="4">
    <source>
        <dbReference type="ARBA" id="ARBA00022723"/>
    </source>
</evidence>
<feature type="domain" description="CoA carboxyltransferase N-terminal" evidence="14">
    <location>
        <begin position="24"/>
        <end position="288"/>
    </location>
</feature>
<comment type="cofactor">
    <cofactor evidence="13">
        <name>Zn(2+)</name>
        <dbReference type="ChEBI" id="CHEBI:29105"/>
    </cofactor>
    <text evidence="13">Binds 1 zinc ion per subunit.</text>
</comment>
<keyword evidence="10 13" id="KW-0443">Lipid metabolism</keyword>
<keyword evidence="8 13" id="KW-0862">Zinc</keyword>
<dbReference type="EC" id="2.1.3.15" evidence="13"/>
<dbReference type="InterPro" id="IPR029045">
    <property type="entry name" value="ClpP/crotonase-like_dom_sf"/>
</dbReference>
<keyword evidence="7 13" id="KW-0276">Fatty acid metabolism</keyword>
<evidence type="ECO:0000256" key="2">
    <source>
        <dbReference type="ARBA" id="ARBA00022516"/>
    </source>
</evidence>
<evidence type="ECO:0000256" key="10">
    <source>
        <dbReference type="ARBA" id="ARBA00023098"/>
    </source>
</evidence>
<organism evidence="15">
    <name type="scientific">Thermosulfidibacter takaii</name>
    <dbReference type="NCBI Taxonomy" id="412593"/>
    <lineage>
        <taxon>Bacteria</taxon>
        <taxon>Pseudomonadati</taxon>
        <taxon>Thermosulfidibacterota</taxon>
        <taxon>Thermosulfidibacteria</taxon>
        <taxon>Thermosulfidibacterales</taxon>
        <taxon>Thermosulfidibacteraceae</taxon>
    </lineage>
</organism>
<dbReference type="AlphaFoldDB" id="A0A7C0YCV3"/>
<reference evidence="15" key="1">
    <citation type="journal article" date="2020" name="mSystems">
        <title>Genome- and Community-Level Interaction Insights into Carbon Utilization and Element Cycling Functions of Hydrothermarchaeota in Hydrothermal Sediment.</title>
        <authorList>
            <person name="Zhou Z."/>
            <person name="Liu Y."/>
            <person name="Xu W."/>
            <person name="Pan J."/>
            <person name="Luo Z.H."/>
            <person name="Li M."/>
        </authorList>
    </citation>
    <scope>NUCLEOTIDE SEQUENCE [LARGE SCALE GENOMIC DNA]</scope>
    <source>
        <strain evidence="15">HyVt-115</strain>
    </source>
</reference>
<dbReference type="GO" id="GO:0016743">
    <property type="term" value="F:carboxyl- or carbamoyltransferase activity"/>
    <property type="evidence" value="ECO:0007669"/>
    <property type="project" value="UniProtKB-UniRule"/>
</dbReference>
<evidence type="ECO:0000256" key="3">
    <source>
        <dbReference type="ARBA" id="ARBA00022679"/>
    </source>
</evidence>
<dbReference type="Proteomes" id="UP000885690">
    <property type="component" value="Unassembled WGS sequence"/>
</dbReference>
<evidence type="ECO:0000256" key="7">
    <source>
        <dbReference type="ARBA" id="ARBA00022832"/>
    </source>
</evidence>
<keyword evidence="11 13" id="KW-0275">Fatty acid biosynthesis</keyword>
<dbReference type="GO" id="GO:0009317">
    <property type="term" value="C:acetyl-CoA carboxylase complex"/>
    <property type="evidence" value="ECO:0007669"/>
    <property type="project" value="InterPro"/>
</dbReference>
<dbReference type="PRINTS" id="PR01070">
    <property type="entry name" value="ACCCTRFRASEB"/>
</dbReference>
<dbReference type="GO" id="GO:2001295">
    <property type="term" value="P:malonyl-CoA biosynthetic process"/>
    <property type="evidence" value="ECO:0007669"/>
    <property type="project" value="UniProtKB-UniRule"/>
</dbReference>
<evidence type="ECO:0000256" key="1">
    <source>
        <dbReference type="ARBA" id="ARBA00004496"/>
    </source>
</evidence>
<evidence type="ECO:0000256" key="9">
    <source>
        <dbReference type="ARBA" id="ARBA00022840"/>
    </source>
</evidence>
<feature type="binding site" evidence="13">
    <location>
        <position position="31"/>
    </location>
    <ligand>
        <name>Zn(2+)</name>
        <dbReference type="ChEBI" id="CHEBI:29105"/>
    </ligand>
</feature>
<comment type="function">
    <text evidence="12 13">Component of the acetyl coenzyme A carboxylase (ACC) complex. Biotin carboxylase (BC) catalyzes the carboxylation of biotin on its carrier protein (BCCP) and then the CO(2) group is transferred by the transcarboxylase to acetyl-CoA to form malonyl-CoA.</text>
</comment>
<evidence type="ECO:0000256" key="6">
    <source>
        <dbReference type="ARBA" id="ARBA00022771"/>
    </source>
</evidence>
<dbReference type="SUPFAM" id="SSF52096">
    <property type="entry name" value="ClpP/crotonase"/>
    <property type="match status" value="1"/>
</dbReference>
<keyword evidence="13" id="KW-0963">Cytoplasm</keyword>
<proteinExistence type="inferred from homology"/>
<comment type="catalytic activity">
    <reaction evidence="13">
        <text>N(6)-carboxybiotinyl-L-lysyl-[protein] + acetyl-CoA = N(6)-biotinyl-L-lysyl-[protein] + malonyl-CoA</text>
        <dbReference type="Rhea" id="RHEA:54728"/>
        <dbReference type="Rhea" id="RHEA-COMP:10505"/>
        <dbReference type="Rhea" id="RHEA-COMP:10506"/>
        <dbReference type="ChEBI" id="CHEBI:57288"/>
        <dbReference type="ChEBI" id="CHEBI:57384"/>
        <dbReference type="ChEBI" id="CHEBI:83144"/>
        <dbReference type="ChEBI" id="CHEBI:83145"/>
        <dbReference type="EC" id="2.1.3.15"/>
    </reaction>
</comment>
<dbReference type="GO" id="GO:0008270">
    <property type="term" value="F:zinc ion binding"/>
    <property type="evidence" value="ECO:0007669"/>
    <property type="project" value="UniProtKB-UniRule"/>
</dbReference>
<feature type="binding site" evidence="13">
    <location>
        <position position="50"/>
    </location>
    <ligand>
        <name>Zn(2+)</name>
        <dbReference type="ChEBI" id="CHEBI:29105"/>
    </ligand>
</feature>
<dbReference type="Pfam" id="PF17848">
    <property type="entry name" value="Zn_ribbon_ACC"/>
    <property type="match status" value="1"/>
</dbReference>
<comment type="similarity">
    <text evidence="13">Belongs to the AccD/PCCB family.</text>
</comment>
<evidence type="ECO:0000256" key="11">
    <source>
        <dbReference type="ARBA" id="ARBA00023160"/>
    </source>
</evidence>
<dbReference type="InterPro" id="IPR000438">
    <property type="entry name" value="Acetyl_CoA_COase_Trfase_b_su"/>
</dbReference>
<keyword evidence="9 13" id="KW-0067">ATP-binding</keyword>
<feature type="binding site" evidence="13">
    <location>
        <position position="28"/>
    </location>
    <ligand>
        <name>Zn(2+)</name>
        <dbReference type="ChEBI" id="CHEBI:29105"/>
    </ligand>
</feature>
<dbReference type="InterPro" id="IPR011762">
    <property type="entry name" value="COA_CT_N"/>
</dbReference>
<evidence type="ECO:0000313" key="15">
    <source>
        <dbReference type="EMBL" id="HDD52839.1"/>
    </source>
</evidence>
<dbReference type="GO" id="GO:0006633">
    <property type="term" value="P:fatty acid biosynthetic process"/>
    <property type="evidence" value="ECO:0007669"/>
    <property type="project" value="UniProtKB-KW"/>
</dbReference>
<protein>
    <recommendedName>
        <fullName evidence="13">Acetyl-coenzyme A carboxylase carboxyl transferase subunit beta</fullName>
        <shortName evidence="13">ACCase subunit beta</shortName>
        <shortName evidence="13">Acetyl-CoA carboxylase carboxyltransferase subunit beta</shortName>
        <ecNumber evidence="13">2.1.3.15</ecNumber>
    </recommendedName>
</protein>
<evidence type="ECO:0000256" key="8">
    <source>
        <dbReference type="ARBA" id="ARBA00022833"/>
    </source>
</evidence>
<feature type="binding site" evidence="13">
    <location>
        <position position="47"/>
    </location>
    <ligand>
        <name>Zn(2+)</name>
        <dbReference type="ChEBI" id="CHEBI:29105"/>
    </ligand>
</feature>
<name>A0A7C0YCV3_9BACT</name>
<keyword evidence="15" id="KW-0436">Ligase</keyword>
<dbReference type="UniPathway" id="UPA00655">
    <property type="reaction ID" value="UER00711"/>
</dbReference>
<dbReference type="InterPro" id="IPR034733">
    <property type="entry name" value="AcCoA_carboxyl_beta"/>
</dbReference>